<accession>A0A376CHY3</accession>
<protein>
    <submittedName>
        <fullName evidence="2">ATPase</fullName>
    </submittedName>
</protein>
<feature type="domain" description="Orc1-like AAA ATPase" evidence="1">
    <location>
        <begin position="18"/>
        <end position="167"/>
    </location>
</feature>
<dbReference type="RefSeq" id="WP_018580492.1">
    <property type="nucleotide sequence ID" value="NZ_UFXQ01000001.1"/>
</dbReference>
<proteinExistence type="predicted"/>
<organism evidence="2 3">
    <name type="scientific">Corynebacterium pilosum</name>
    <dbReference type="NCBI Taxonomy" id="35756"/>
    <lineage>
        <taxon>Bacteria</taxon>
        <taxon>Bacillati</taxon>
        <taxon>Actinomycetota</taxon>
        <taxon>Actinomycetes</taxon>
        <taxon>Mycobacteriales</taxon>
        <taxon>Corynebacteriaceae</taxon>
        <taxon>Corynebacterium</taxon>
    </lineage>
</organism>
<reference evidence="2 3" key="1">
    <citation type="submission" date="2018-06" db="EMBL/GenBank/DDBJ databases">
        <authorList>
            <consortium name="Pathogen Informatics"/>
            <person name="Doyle S."/>
        </authorList>
    </citation>
    <scope>NUCLEOTIDE SEQUENCE [LARGE SCALE GENOMIC DNA]</scope>
    <source>
        <strain evidence="2 3">NCTC11862</strain>
    </source>
</reference>
<sequence>MPPRNPFRPTFGASPKVWAGRATVLDEFSTAIDAGPGHPNRSLIISGSRGIGKTVLLTELEDLARKQGWVVVRASGRQGMAETLTNSTIPELMESIDPSAKRHVTGVSVAGLGSVCSELNDNQPVVPRLVTRLHELLNLLKGTGVLITIDEIQDANPDDLAEIAVAYQDLIRDDSEVSLAMAGLTQGINRLLNLPGATFLRRARHYELGPLTVDDATTTLAETAAEAGKPFTSGAAEYAGELTQGYPYLVQLIGFLAWNAAKNSEITRADVSSISEEAIEILGTQVHQPSLRSVPPRQREYLDAMAHIQVQTGRSRVSTTDLTTALERPTTALSDTRSKLIDRDLIVAAGWGEVEFAQPYLGEFLRREQRPQRVN</sequence>
<dbReference type="PANTHER" id="PTHR34301">
    <property type="entry name" value="DNA-BINDING PROTEIN-RELATED"/>
    <property type="match status" value="1"/>
</dbReference>
<dbReference type="EMBL" id="UFXQ01000001">
    <property type="protein sequence ID" value="STC68081.1"/>
    <property type="molecule type" value="Genomic_DNA"/>
</dbReference>
<dbReference type="Proteomes" id="UP000254467">
    <property type="component" value="Unassembled WGS sequence"/>
</dbReference>
<dbReference type="OrthoDB" id="2020141at2"/>
<dbReference type="InterPro" id="IPR041664">
    <property type="entry name" value="AAA_16"/>
</dbReference>
<evidence type="ECO:0000313" key="2">
    <source>
        <dbReference type="EMBL" id="STC68081.1"/>
    </source>
</evidence>
<gene>
    <name evidence="2" type="ORF">NCTC11862_00059</name>
</gene>
<evidence type="ECO:0000313" key="3">
    <source>
        <dbReference type="Proteomes" id="UP000254467"/>
    </source>
</evidence>
<name>A0A376CHY3_9CORY</name>
<dbReference type="PANTHER" id="PTHR34301:SF8">
    <property type="entry name" value="ATPASE DOMAIN-CONTAINING PROTEIN"/>
    <property type="match status" value="1"/>
</dbReference>
<dbReference type="InterPro" id="IPR027417">
    <property type="entry name" value="P-loop_NTPase"/>
</dbReference>
<dbReference type="STRING" id="35756.GCA_001044155_01306"/>
<dbReference type="AlphaFoldDB" id="A0A376CHY3"/>
<dbReference type="Pfam" id="PF13191">
    <property type="entry name" value="AAA_16"/>
    <property type="match status" value="1"/>
</dbReference>
<dbReference type="Gene3D" id="3.40.50.300">
    <property type="entry name" value="P-loop containing nucleotide triphosphate hydrolases"/>
    <property type="match status" value="1"/>
</dbReference>
<evidence type="ECO:0000259" key="1">
    <source>
        <dbReference type="Pfam" id="PF13191"/>
    </source>
</evidence>
<keyword evidence="3" id="KW-1185">Reference proteome</keyword>
<dbReference type="SUPFAM" id="SSF52540">
    <property type="entry name" value="P-loop containing nucleoside triphosphate hydrolases"/>
    <property type="match status" value="1"/>
</dbReference>